<dbReference type="InterPro" id="IPR016696">
    <property type="entry name" value="TRAPP-I_su5"/>
</dbReference>
<dbReference type="GO" id="GO:0006888">
    <property type="term" value="P:endoplasmic reticulum to Golgi vesicle-mediated transport"/>
    <property type="evidence" value="ECO:0007669"/>
    <property type="project" value="TreeGrafter"/>
</dbReference>
<evidence type="ECO:0000256" key="6">
    <source>
        <dbReference type="ARBA" id="ARBA00023034"/>
    </source>
</evidence>
<dbReference type="InterPro" id="IPR024096">
    <property type="entry name" value="NO_sig/Golgi_transp_ligand-bd"/>
</dbReference>
<keyword evidence="6" id="KW-0333">Golgi apparatus</keyword>
<comment type="subcellular location">
    <subcellularLocation>
        <location evidence="1">Endoplasmic reticulum</location>
    </subcellularLocation>
    <subcellularLocation>
        <location evidence="2">Golgi apparatus</location>
    </subcellularLocation>
</comment>
<dbReference type="SUPFAM" id="SSF111126">
    <property type="entry name" value="Ligand-binding domain in the NO signalling and Golgi transport"/>
    <property type="match status" value="1"/>
</dbReference>
<dbReference type="Proteomes" id="UP000037510">
    <property type="component" value="Unassembled WGS sequence"/>
</dbReference>
<evidence type="ECO:0000313" key="7">
    <source>
        <dbReference type="EMBL" id="KOB65264.1"/>
    </source>
</evidence>
<keyword evidence="8" id="KW-1185">Reference proteome</keyword>
<evidence type="ECO:0000256" key="5">
    <source>
        <dbReference type="ARBA" id="ARBA00022892"/>
    </source>
</evidence>
<accession>A0A0L7KQM2</accession>
<evidence type="ECO:0000256" key="2">
    <source>
        <dbReference type="ARBA" id="ARBA00004555"/>
    </source>
</evidence>
<evidence type="ECO:0000256" key="3">
    <source>
        <dbReference type="ARBA" id="ARBA00022448"/>
    </source>
</evidence>
<dbReference type="PANTHER" id="PTHR20902">
    <property type="entry name" value="41-2 PROTEIN ANTIGEN-RELATED"/>
    <property type="match status" value="1"/>
</dbReference>
<organism evidence="7 8">
    <name type="scientific">Operophtera brumata</name>
    <name type="common">Winter moth</name>
    <name type="synonym">Phalaena brumata</name>
    <dbReference type="NCBI Taxonomy" id="104452"/>
    <lineage>
        <taxon>Eukaryota</taxon>
        <taxon>Metazoa</taxon>
        <taxon>Ecdysozoa</taxon>
        <taxon>Arthropoda</taxon>
        <taxon>Hexapoda</taxon>
        <taxon>Insecta</taxon>
        <taxon>Pterygota</taxon>
        <taxon>Neoptera</taxon>
        <taxon>Endopterygota</taxon>
        <taxon>Lepidoptera</taxon>
        <taxon>Glossata</taxon>
        <taxon>Ditrysia</taxon>
        <taxon>Geometroidea</taxon>
        <taxon>Geometridae</taxon>
        <taxon>Larentiinae</taxon>
        <taxon>Operophtera</taxon>
    </lineage>
</organism>
<keyword evidence="4" id="KW-0256">Endoplasmic reticulum</keyword>
<keyword evidence="3" id="KW-0813">Transport</keyword>
<protein>
    <submittedName>
        <fullName evidence="7">Uncharacterized protein</fullName>
    </submittedName>
</protein>
<dbReference type="GO" id="GO:1990070">
    <property type="term" value="C:TRAPPI protein complex"/>
    <property type="evidence" value="ECO:0007669"/>
    <property type="project" value="TreeGrafter"/>
</dbReference>
<name>A0A0L7KQM2_OPEBR</name>
<evidence type="ECO:0000256" key="1">
    <source>
        <dbReference type="ARBA" id="ARBA00004240"/>
    </source>
</evidence>
<dbReference type="GO" id="GO:1990071">
    <property type="term" value="C:TRAPPII protein complex"/>
    <property type="evidence" value="ECO:0007669"/>
    <property type="project" value="TreeGrafter"/>
</dbReference>
<reference evidence="7 8" key="1">
    <citation type="journal article" date="2015" name="Genome Biol. Evol.">
        <title>The genome of winter moth (Operophtera brumata) provides a genomic perspective on sexual dimorphism and phenology.</title>
        <authorList>
            <person name="Derks M.F."/>
            <person name="Smit S."/>
            <person name="Salis L."/>
            <person name="Schijlen E."/>
            <person name="Bossers A."/>
            <person name="Mateman C."/>
            <person name="Pijl A.S."/>
            <person name="de Ridder D."/>
            <person name="Groenen M.A."/>
            <person name="Visser M.E."/>
            <person name="Megens H.J."/>
        </authorList>
    </citation>
    <scope>NUCLEOTIDE SEQUENCE [LARGE SCALE GENOMIC DNA]</scope>
    <source>
        <strain evidence="7">WM2013NL</strain>
        <tissue evidence="7">Head and thorax</tissue>
    </source>
</reference>
<dbReference type="GO" id="GO:1990072">
    <property type="term" value="C:TRAPPIII protein complex"/>
    <property type="evidence" value="ECO:0007669"/>
    <property type="project" value="TreeGrafter"/>
</dbReference>
<keyword evidence="5" id="KW-0931">ER-Golgi transport</keyword>
<proteinExistence type="predicted"/>
<sequence>MSSNRSKTSFLDKPLSKGKGEVSLAFYALLFSEMVQYCQNKSHSIQELQNKQTIRYWPGCGLESIGPVNKFISVPKDKGSLNCATFNAGIIEAVLTKGGFDVLG</sequence>
<dbReference type="PANTHER" id="PTHR20902:SF0">
    <property type="entry name" value="TRAFFICKING PROTEIN PARTICLE COMPLEX SUBUNIT 5"/>
    <property type="match status" value="1"/>
</dbReference>
<dbReference type="AlphaFoldDB" id="A0A0L7KQM2"/>
<gene>
    <name evidence="7" type="ORF">OBRU01_23004</name>
</gene>
<dbReference type="GO" id="GO:0005783">
    <property type="term" value="C:endoplasmic reticulum"/>
    <property type="evidence" value="ECO:0007669"/>
    <property type="project" value="UniProtKB-SubCell"/>
</dbReference>
<dbReference type="STRING" id="104452.A0A0L7KQM2"/>
<dbReference type="EMBL" id="JTDY01007372">
    <property type="protein sequence ID" value="KOB65264.1"/>
    <property type="molecule type" value="Genomic_DNA"/>
</dbReference>
<evidence type="ECO:0000256" key="4">
    <source>
        <dbReference type="ARBA" id="ARBA00022824"/>
    </source>
</evidence>
<dbReference type="Gene3D" id="3.30.1380.20">
    <property type="entry name" value="Trafficking protein particle complex subunit 3"/>
    <property type="match status" value="2"/>
</dbReference>
<comment type="caution">
    <text evidence="7">The sequence shown here is derived from an EMBL/GenBank/DDBJ whole genome shotgun (WGS) entry which is preliminary data.</text>
</comment>
<evidence type="ECO:0000313" key="8">
    <source>
        <dbReference type="Proteomes" id="UP000037510"/>
    </source>
</evidence>